<dbReference type="NCBIfam" id="TIGR01662">
    <property type="entry name" value="HAD-SF-IIIA"/>
    <property type="match status" value="1"/>
</dbReference>
<dbReference type="EMBL" id="JAAAIM010000242">
    <property type="protein sequence ID" value="KAG0291436.1"/>
    <property type="molecule type" value="Genomic_DNA"/>
</dbReference>
<dbReference type="SUPFAM" id="SSF56784">
    <property type="entry name" value="HAD-like"/>
    <property type="match status" value="1"/>
</dbReference>
<evidence type="ECO:0000256" key="1">
    <source>
        <dbReference type="SAM" id="MobiDB-lite"/>
    </source>
</evidence>
<dbReference type="NCBIfam" id="TIGR01668">
    <property type="entry name" value="YqeG_hyp_ppase"/>
    <property type="match status" value="1"/>
</dbReference>
<gene>
    <name evidence="2" type="ORF">BGZ96_005193</name>
</gene>
<evidence type="ECO:0008006" key="4">
    <source>
        <dbReference type="Google" id="ProtNLM"/>
    </source>
</evidence>
<dbReference type="InterPro" id="IPR036412">
    <property type="entry name" value="HAD-like_sf"/>
</dbReference>
<organism evidence="2 3">
    <name type="scientific">Linnemannia gamsii</name>
    <dbReference type="NCBI Taxonomy" id="64522"/>
    <lineage>
        <taxon>Eukaryota</taxon>
        <taxon>Fungi</taxon>
        <taxon>Fungi incertae sedis</taxon>
        <taxon>Mucoromycota</taxon>
        <taxon>Mortierellomycotina</taxon>
        <taxon>Mortierellomycetes</taxon>
        <taxon>Mortierellales</taxon>
        <taxon>Mortierellaceae</taxon>
        <taxon>Linnemannia</taxon>
    </lineage>
</organism>
<dbReference type="InterPro" id="IPR010021">
    <property type="entry name" value="PGPP1/Gep4"/>
</dbReference>
<feature type="region of interest" description="Disordered" evidence="1">
    <location>
        <begin position="213"/>
        <end position="335"/>
    </location>
</feature>
<dbReference type="Proteomes" id="UP001194696">
    <property type="component" value="Unassembled WGS sequence"/>
</dbReference>
<dbReference type="InterPro" id="IPR006549">
    <property type="entry name" value="HAD-SF_hydro_IIIA"/>
</dbReference>
<dbReference type="InterPro" id="IPR023214">
    <property type="entry name" value="HAD_sf"/>
</dbReference>
<name>A0ABQ7K4G9_9FUNG</name>
<dbReference type="PANTHER" id="PTHR19288">
    <property type="entry name" value="4-NITROPHENYLPHOSPHATASE-RELATED"/>
    <property type="match status" value="1"/>
</dbReference>
<sequence>MGQSFNLQGILQSFRVLASPRLMVPNIVVRDIRDINFEQLHKAGIIAIAFDKDNCLTKPYGLELHPPFTDAWKRCRDIYKDQVVIVSNSAGTPDDKDNQQAQAIEQTLQVNVLRHQEKKPSGGQELLKHFSGIKAGRIAFVGDRALTDVVFGNNYGMLTILTRDVVTEEGDNPMALRIRRMEHKVLAFLDRMDVKAKPHPIPIDIHAVVLQSPPAPESKEEAKADLAAEDTRKKEAKESEEREAKHERAKRASVRGGAPTSATSATTTTHQETSQANTNSNIGGGTGGFSTQVEPQILSHEEGEGWERTVTQVPGEEPVHSIKLAGHNKGIPGRR</sequence>
<feature type="compositionally biased region" description="Low complexity" evidence="1">
    <location>
        <begin position="260"/>
        <end position="281"/>
    </location>
</feature>
<reference evidence="2 3" key="1">
    <citation type="journal article" date="2020" name="Fungal Divers.">
        <title>Resolving the Mortierellaceae phylogeny through synthesis of multi-gene phylogenetics and phylogenomics.</title>
        <authorList>
            <person name="Vandepol N."/>
            <person name="Liber J."/>
            <person name="Desiro A."/>
            <person name="Na H."/>
            <person name="Kennedy M."/>
            <person name="Barry K."/>
            <person name="Grigoriev I.V."/>
            <person name="Miller A.N."/>
            <person name="O'Donnell K."/>
            <person name="Stajich J.E."/>
            <person name="Bonito G."/>
        </authorList>
    </citation>
    <scope>NUCLEOTIDE SEQUENCE [LARGE SCALE GENOMIC DNA]</scope>
    <source>
        <strain evidence="2 3">AD045</strain>
    </source>
</reference>
<evidence type="ECO:0000313" key="2">
    <source>
        <dbReference type="EMBL" id="KAG0291436.1"/>
    </source>
</evidence>
<dbReference type="PANTHER" id="PTHR19288:SF25">
    <property type="entry name" value="PHOSPHATIDYLGLYCEROPHOSPHATASE GEP4, MITOCHONDRIAL"/>
    <property type="match status" value="1"/>
</dbReference>
<dbReference type="InterPro" id="IPR027706">
    <property type="entry name" value="PGP_Pase"/>
</dbReference>
<accession>A0ABQ7K4G9</accession>
<proteinExistence type="predicted"/>
<dbReference type="Gene3D" id="3.40.50.1000">
    <property type="entry name" value="HAD superfamily/HAD-like"/>
    <property type="match status" value="1"/>
</dbReference>
<protein>
    <recommendedName>
        <fullName evidence="4">HAD-superfamily phosphatase</fullName>
    </recommendedName>
</protein>
<dbReference type="Pfam" id="PF09419">
    <property type="entry name" value="PGP_phosphatase"/>
    <property type="match status" value="1"/>
</dbReference>
<keyword evidence="3" id="KW-1185">Reference proteome</keyword>
<evidence type="ECO:0000313" key="3">
    <source>
        <dbReference type="Proteomes" id="UP001194696"/>
    </source>
</evidence>
<comment type="caution">
    <text evidence="2">The sequence shown here is derived from an EMBL/GenBank/DDBJ whole genome shotgun (WGS) entry which is preliminary data.</text>
</comment>
<feature type="compositionally biased region" description="Basic and acidic residues" evidence="1">
    <location>
        <begin position="217"/>
        <end position="246"/>
    </location>
</feature>